<evidence type="ECO:0000256" key="3">
    <source>
        <dbReference type="ARBA" id="ARBA00005189"/>
    </source>
</evidence>
<feature type="transmembrane region" description="Helical" evidence="19">
    <location>
        <begin position="354"/>
        <end position="375"/>
    </location>
</feature>
<evidence type="ECO:0000256" key="12">
    <source>
        <dbReference type="ARBA" id="ARBA00023264"/>
    </source>
</evidence>
<evidence type="ECO:0000256" key="1">
    <source>
        <dbReference type="ARBA" id="ARBA00004141"/>
    </source>
</evidence>
<keyword evidence="21" id="KW-1185">Reference proteome</keyword>
<evidence type="ECO:0000256" key="10">
    <source>
        <dbReference type="ARBA" id="ARBA00023136"/>
    </source>
</evidence>
<reference evidence="20" key="1">
    <citation type="submission" date="2021-06" db="EMBL/GenBank/DDBJ databases">
        <authorList>
            <person name="Kallberg Y."/>
            <person name="Tangrot J."/>
            <person name="Rosling A."/>
        </authorList>
    </citation>
    <scope>NUCLEOTIDE SEQUENCE</scope>
    <source>
        <strain evidence="20">BR232B</strain>
    </source>
</reference>
<keyword evidence="12" id="KW-1208">Phospholipid metabolism</keyword>
<dbReference type="GO" id="GO:0006656">
    <property type="term" value="P:phosphatidylcholine biosynthetic process"/>
    <property type="evidence" value="ECO:0007669"/>
    <property type="project" value="TreeGrafter"/>
</dbReference>
<evidence type="ECO:0000313" key="21">
    <source>
        <dbReference type="Proteomes" id="UP000789739"/>
    </source>
</evidence>
<keyword evidence="8 19" id="KW-1133">Transmembrane helix</keyword>
<dbReference type="InterPro" id="IPR004299">
    <property type="entry name" value="MBOAT_fam"/>
</dbReference>
<evidence type="ECO:0000256" key="5">
    <source>
        <dbReference type="ARBA" id="ARBA00022679"/>
    </source>
</evidence>
<feature type="region of interest" description="Disordered" evidence="18">
    <location>
        <begin position="422"/>
        <end position="456"/>
    </location>
</feature>
<dbReference type="GO" id="GO:0005783">
    <property type="term" value="C:endoplasmic reticulum"/>
    <property type="evidence" value="ECO:0007669"/>
    <property type="project" value="UniProtKB-SubCell"/>
</dbReference>
<evidence type="ECO:0000256" key="2">
    <source>
        <dbReference type="ARBA" id="ARBA00004240"/>
    </source>
</evidence>
<dbReference type="OrthoDB" id="286734at2759"/>
<dbReference type="InterPro" id="IPR049941">
    <property type="entry name" value="LPLAT_7/PORCN-like"/>
</dbReference>
<dbReference type="EC" id="2.3.1.n6" evidence="16"/>
<keyword evidence="9" id="KW-0443">Lipid metabolism</keyword>
<evidence type="ECO:0000256" key="7">
    <source>
        <dbReference type="ARBA" id="ARBA00022824"/>
    </source>
</evidence>
<keyword evidence="5" id="KW-0808">Transferase</keyword>
<dbReference type="GO" id="GO:0047184">
    <property type="term" value="F:1-acylglycerophosphocholine O-acyltransferase activity"/>
    <property type="evidence" value="ECO:0007669"/>
    <property type="project" value="UniProtKB-EC"/>
</dbReference>
<protein>
    <recommendedName>
        <fullName evidence="17">Lysophospholipid acyltransferase 5</fullName>
        <ecNumber evidence="15">2.3.1.23</ecNumber>
        <ecNumber evidence="16">2.3.1.n6</ecNumber>
    </recommendedName>
</protein>
<dbReference type="GO" id="GO:0071617">
    <property type="term" value="F:lysophospholipid acyltransferase activity"/>
    <property type="evidence" value="ECO:0007669"/>
    <property type="project" value="TreeGrafter"/>
</dbReference>
<comment type="pathway">
    <text evidence="3">Lipid metabolism.</text>
</comment>
<keyword evidence="13" id="KW-0012">Acyltransferase</keyword>
<keyword evidence="4" id="KW-0444">Lipid biosynthesis</keyword>
<comment type="pathway">
    <text evidence="14">Phospholipid metabolism.</text>
</comment>
<comment type="subcellular location">
    <subcellularLocation>
        <location evidence="2">Endoplasmic reticulum</location>
    </subcellularLocation>
    <subcellularLocation>
        <location evidence="1">Membrane</location>
        <topology evidence="1">Multi-pass membrane protein</topology>
    </subcellularLocation>
</comment>
<evidence type="ECO:0000256" key="4">
    <source>
        <dbReference type="ARBA" id="ARBA00022516"/>
    </source>
</evidence>
<dbReference type="Pfam" id="PF03062">
    <property type="entry name" value="MBOAT"/>
    <property type="match status" value="1"/>
</dbReference>
<evidence type="ECO:0000256" key="9">
    <source>
        <dbReference type="ARBA" id="ARBA00023098"/>
    </source>
</evidence>
<evidence type="ECO:0000313" key="20">
    <source>
        <dbReference type="EMBL" id="CAG8496980.1"/>
    </source>
</evidence>
<evidence type="ECO:0000256" key="6">
    <source>
        <dbReference type="ARBA" id="ARBA00022692"/>
    </source>
</evidence>
<evidence type="ECO:0000256" key="18">
    <source>
        <dbReference type="SAM" id="MobiDB-lite"/>
    </source>
</evidence>
<keyword evidence="10 19" id="KW-0472">Membrane</keyword>
<feature type="transmembrane region" description="Helical" evidence="19">
    <location>
        <begin position="14"/>
        <end position="34"/>
    </location>
</feature>
<dbReference type="GO" id="GO:0030258">
    <property type="term" value="P:lipid modification"/>
    <property type="evidence" value="ECO:0007669"/>
    <property type="project" value="TreeGrafter"/>
</dbReference>
<feature type="region of interest" description="Disordered" evidence="18">
    <location>
        <begin position="73"/>
        <end position="93"/>
    </location>
</feature>
<feature type="transmembrane region" description="Helical" evidence="19">
    <location>
        <begin position="297"/>
        <end position="322"/>
    </location>
</feature>
<organism evidence="20 21">
    <name type="scientific">Paraglomus brasilianum</name>
    <dbReference type="NCBI Taxonomy" id="144538"/>
    <lineage>
        <taxon>Eukaryota</taxon>
        <taxon>Fungi</taxon>
        <taxon>Fungi incertae sedis</taxon>
        <taxon>Mucoromycota</taxon>
        <taxon>Glomeromycotina</taxon>
        <taxon>Glomeromycetes</taxon>
        <taxon>Paraglomerales</taxon>
        <taxon>Paraglomeraceae</taxon>
        <taxon>Paraglomus</taxon>
    </lineage>
</organism>
<dbReference type="PANTHER" id="PTHR13906:SF14">
    <property type="entry name" value="LYSOPHOSPHOLIPID ACYLTRANSFERASE 5"/>
    <property type="match status" value="1"/>
</dbReference>
<dbReference type="PANTHER" id="PTHR13906">
    <property type="entry name" value="PORCUPINE"/>
    <property type="match status" value="1"/>
</dbReference>
<comment type="caution">
    <text evidence="20">The sequence shown here is derived from an EMBL/GenBank/DDBJ whole genome shotgun (WGS) entry which is preliminary data.</text>
</comment>
<evidence type="ECO:0000256" key="19">
    <source>
        <dbReference type="SAM" id="Phobius"/>
    </source>
</evidence>
<proteinExistence type="predicted"/>
<dbReference type="EC" id="2.3.1.23" evidence="15"/>
<evidence type="ECO:0000256" key="16">
    <source>
        <dbReference type="ARBA" id="ARBA00038923"/>
    </source>
</evidence>
<name>A0A9N9EWR2_9GLOM</name>
<keyword evidence="6 19" id="KW-0812">Transmembrane</keyword>
<keyword evidence="11" id="KW-0594">Phospholipid biosynthesis</keyword>
<evidence type="ECO:0000256" key="11">
    <source>
        <dbReference type="ARBA" id="ARBA00023209"/>
    </source>
</evidence>
<accession>A0A9N9EWR2</accession>
<evidence type="ECO:0000256" key="14">
    <source>
        <dbReference type="ARBA" id="ARBA00025707"/>
    </source>
</evidence>
<evidence type="ECO:0000256" key="15">
    <source>
        <dbReference type="ARBA" id="ARBA00026120"/>
    </source>
</evidence>
<sequence>MSCYIGDKIGNRKLGAAAVFVFNLVYLLVGYQYMSTDDYDINWTMTQCVLCLRMIGFAMDYMDGAKLINKKASTETAQPEKTTANDQPASTTRLAKQPKLPISFQKNIALPTLPSYISTLAYAHFFTGFLTGPQFSYRLYESFINMHLYPDQSHIPRGSYKHAIQCITGGAIYLLVSQIGQMFFPQYVLLGEEYAKWDALHRFTYFWMVGKFSFSKYLGVWKLVEGSCALLGISFNGFDDNGQPEWNGLANVESLRFELATSLNDIIGSFNINTNLWAKIYVFKRLIFLKSKTISSLGVLFFLALWHGLNAGYFMCFFLEFVDMEAEKRWSKRVEFIKKSLYEKKVKNGISGKLVWGAYRVVCWFLQTCALHYAMVAFELLRYEWCIQAWGSVYFVGHFVVFGLIFLDLVLPKGRIAGEGKQQGETAMLKDTMEKTRTNGSTNGVDNDYSGHHKKE</sequence>
<dbReference type="AlphaFoldDB" id="A0A9N9EWR2"/>
<dbReference type="GO" id="GO:0016020">
    <property type="term" value="C:membrane"/>
    <property type="evidence" value="ECO:0007669"/>
    <property type="project" value="UniProtKB-SubCell"/>
</dbReference>
<feature type="transmembrane region" description="Helical" evidence="19">
    <location>
        <begin position="387"/>
        <end position="411"/>
    </location>
</feature>
<evidence type="ECO:0000256" key="8">
    <source>
        <dbReference type="ARBA" id="ARBA00022989"/>
    </source>
</evidence>
<dbReference type="Proteomes" id="UP000789739">
    <property type="component" value="Unassembled WGS sequence"/>
</dbReference>
<gene>
    <name evidence="20" type="ORF">PBRASI_LOCUS2405</name>
</gene>
<evidence type="ECO:0000256" key="17">
    <source>
        <dbReference type="ARBA" id="ARBA00039721"/>
    </source>
</evidence>
<dbReference type="EMBL" id="CAJVPI010000186">
    <property type="protein sequence ID" value="CAG8496980.1"/>
    <property type="molecule type" value="Genomic_DNA"/>
</dbReference>
<feature type="compositionally biased region" description="Polar residues" evidence="18">
    <location>
        <begin position="74"/>
        <end position="93"/>
    </location>
</feature>
<keyword evidence="7" id="KW-0256">Endoplasmic reticulum</keyword>
<evidence type="ECO:0000256" key="13">
    <source>
        <dbReference type="ARBA" id="ARBA00023315"/>
    </source>
</evidence>